<gene>
    <name evidence="2" type="ORF">SO802_000958</name>
</gene>
<dbReference type="Proteomes" id="UP001459277">
    <property type="component" value="Unassembled WGS sequence"/>
</dbReference>
<keyword evidence="3" id="KW-1185">Reference proteome</keyword>
<feature type="domain" description="RNase H type-1" evidence="1">
    <location>
        <begin position="1"/>
        <end position="69"/>
    </location>
</feature>
<evidence type="ECO:0000259" key="1">
    <source>
        <dbReference type="Pfam" id="PF13456"/>
    </source>
</evidence>
<protein>
    <recommendedName>
        <fullName evidence="1">RNase H type-1 domain-containing protein</fullName>
    </recommendedName>
</protein>
<dbReference type="GO" id="GO:0004523">
    <property type="term" value="F:RNA-DNA hybrid ribonuclease activity"/>
    <property type="evidence" value="ECO:0007669"/>
    <property type="project" value="InterPro"/>
</dbReference>
<dbReference type="AlphaFoldDB" id="A0AAW2DUT1"/>
<accession>A0AAW2DUT1</accession>
<evidence type="ECO:0000313" key="2">
    <source>
        <dbReference type="EMBL" id="KAL0013889.1"/>
    </source>
</evidence>
<evidence type="ECO:0000313" key="3">
    <source>
        <dbReference type="Proteomes" id="UP001459277"/>
    </source>
</evidence>
<organism evidence="2 3">
    <name type="scientific">Lithocarpus litseifolius</name>
    <dbReference type="NCBI Taxonomy" id="425828"/>
    <lineage>
        <taxon>Eukaryota</taxon>
        <taxon>Viridiplantae</taxon>
        <taxon>Streptophyta</taxon>
        <taxon>Embryophyta</taxon>
        <taxon>Tracheophyta</taxon>
        <taxon>Spermatophyta</taxon>
        <taxon>Magnoliopsida</taxon>
        <taxon>eudicotyledons</taxon>
        <taxon>Gunneridae</taxon>
        <taxon>Pentapetalae</taxon>
        <taxon>rosids</taxon>
        <taxon>fabids</taxon>
        <taxon>Fagales</taxon>
        <taxon>Fagaceae</taxon>
        <taxon>Lithocarpus</taxon>
    </lineage>
</organism>
<dbReference type="EMBL" id="JAZDWU010000001">
    <property type="protein sequence ID" value="KAL0013889.1"/>
    <property type="molecule type" value="Genomic_DNA"/>
</dbReference>
<dbReference type="InterPro" id="IPR002156">
    <property type="entry name" value="RNaseH_domain"/>
</dbReference>
<dbReference type="Pfam" id="PF13456">
    <property type="entry name" value="RVT_3"/>
    <property type="match status" value="1"/>
</dbReference>
<comment type="caution">
    <text evidence="2">The sequence shown here is derived from an EMBL/GenBank/DDBJ whole genome shotgun (WGS) entry which is preliminary data.</text>
</comment>
<name>A0AAW2DUT1_9ROSI</name>
<sequence>MVEALACRRAVQFAKELSIFYATFKGDAEIVTNALHAGVSNHPEFGLVINDSLVLASDFRICNFANVKRLDATFHVEFSQSATSLRNIRFCTSAILLQIVTFNC</sequence>
<dbReference type="GO" id="GO:0003676">
    <property type="term" value="F:nucleic acid binding"/>
    <property type="evidence" value="ECO:0007669"/>
    <property type="project" value="InterPro"/>
</dbReference>
<proteinExistence type="predicted"/>
<reference evidence="2 3" key="1">
    <citation type="submission" date="2024-01" db="EMBL/GenBank/DDBJ databases">
        <title>A telomere-to-telomere, gap-free genome of sweet tea (Lithocarpus litseifolius).</title>
        <authorList>
            <person name="Zhou J."/>
        </authorList>
    </citation>
    <scope>NUCLEOTIDE SEQUENCE [LARGE SCALE GENOMIC DNA]</scope>
    <source>
        <strain evidence="2">Zhou-2022a</strain>
        <tissue evidence="2">Leaf</tissue>
    </source>
</reference>